<dbReference type="Pfam" id="PF00355">
    <property type="entry name" value="Rieske"/>
    <property type="match status" value="1"/>
</dbReference>
<evidence type="ECO:0000256" key="5">
    <source>
        <dbReference type="ARBA" id="ARBA00023014"/>
    </source>
</evidence>
<feature type="domain" description="Rieske" evidence="6">
    <location>
        <begin position="94"/>
        <end position="196"/>
    </location>
</feature>
<name>N8XY97_9GAMM</name>
<evidence type="ECO:0000313" key="8">
    <source>
        <dbReference type="Proteomes" id="UP000018438"/>
    </source>
</evidence>
<protein>
    <recommendedName>
        <fullName evidence="6">Rieske domain-containing protein</fullName>
    </recommendedName>
</protein>
<keyword evidence="4" id="KW-0408">Iron</keyword>
<evidence type="ECO:0000256" key="1">
    <source>
        <dbReference type="ARBA" id="ARBA00022714"/>
    </source>
</evidence>
<organism evidence="7 8">
    <name type="scientific">Acinetobacter schindleri NIPH 900</name>
    <dbReference type="NCBI Taxonomy" id="1217675"/>
    <lineage>
        <taxon>Bacteria</taxon>
        <taxon>Pseudomonadati</taxon>
        <taxon>Pseudomonadota</taxon>
        <taxon>Gammaproteobacteria</taxon>
        <taxon>Moraxellales</taxon>
        <taxon>Moraxellaceae</taxon>
        <taxon>Acinetobacter</taxon>
    </lineage>
</organism>
<keyword evidence="1" id="KW-0001">2Fe-2S</keyword>
<dbReference type="PANTHER" id="PTHR21266:SF57">
    <property type="entry name" value="3-CHLOROBENZOATE-3,4-DIOXYGENASE"/>
    <property type="match status" value="1"/>
</dbReference>
<comment type="caution">
    <text evidence="7">The sequence shown here is derived from an EMBL/GenBank/DDBJ whole genome shotgun (WGS) entry which is preliminary data.</text>
</comment>
<dbReference type="InterPro" id="IPR050584">
    <property type="entry name" value="Cholesterol_7-desaturase"/>
</dbReference>
<accession>N8XY97</accession>
<dbReference type="PANTHER" id="PTHR21266">
    <property type="entry name" value="IRON-SULFUR DOMAIN CONTAINING PROTEIN"/>
    <property type="match status" value="1"/>
</dbReference>
<keyword evidence="2" id="KW-0479">Metal-binding</keyword>
<proteinExistence type="predicted"/>
<dbReference type="GO" id="GO:0016491">
    <property type="term" value="F:oxidoreductase activity"/>
    <property type="evidence" value="ECO:0007669"/>
    <property type="project" value="UniProtKB-KW"/>
</dbReference>
<dbReference type="InterPro" id="IPR036922">
    <property type="entry name" value="Rieske_2Fe-2S_sf"/>
</dbReference>
<evidence type="ECO:0000259" key="6">
    <source>
        <dbReference type="PROSITE" id="PS51296"/>
    </source>
</evidence>
<keyword evidence="8" id="KW-1185">Reference proteome</keyword>
<keyword evidence="3" id="KW-0560">Oxidoreductase</keyword>
<evidence type="ECO:0000256" key="2">
    <source>
        <dbReference type="ARBA" id="ARBA00022723"/>
    </source>
</evidence>
<dbReference type="EMBL" id="APPI01000022">
    <property type="protein sequence ID" value="ENV12388.1"/>
    <property type="molecule type" value="Genomic_DNA"/>
</dbReference>
<dbReference type="GO" id="GO:0046872">
    <property type="term" value="F:metal ion binding"/>
    <property type="evidence" value="ECO:0007669"/>
    <property type="project" value="UniProtKB-KW"/>
</dbReference>
<evidence type="ECO:0000313" key="7">
    <source>
        <dbReference type="EMBL" id="ENV12388.1"/>
    </source>
</evidence>
<keyword evidence="5" id="KW-0411">Iron-sulfur</keyword>
<dbReference type="InterPro" id="IPR017941">
    <property type="entry name" value="Rieske_2Fe-2S"/>
</dbReference>
<dbReference type="InterPro" id="IPR044043">
    <property type="entry name" value="VanA_C_cat"/>
</dbReference>
<sequence length="413" mass="47342">MICDVYLFRKDALILKICSHIKENDLQMVKSVLIFSIPHTDFSNFGEWAVDLYSIEYHRFEAIMNSKTILTHQPDLPVHMTFSEHDWHLLAQYWYPVALAREVSEQPIGTMLLDMPLVIYKMGDEIIVARDTCPHRGVALSLGKNDGQGVVCPYHGLRFGSGGKCNRIPAHPQQKISERFNLKTYAAVEKYGLIWCSLLADKQAEANIPQMPYWDEADYQQLVCPKVDIQCFAGRQLEGFIDVAHFAWVHPDTFGDPDNSEVPDYQTYETDDGFAADYISTVGRYPIGLDQRGAKDFKWLRHFEISVPFTATLTIHFPNDAKQVIMNAASPMTARTTRLFAPICRNYDKDLPVEDAYDFNLKIFEEDRLIVENQKPEYLPLDLSLEAHFPADRSSSMYRKLLRKHGFSPLFAA</sequence>
<dbReference type="PROSITE" id="PS51296">
    <property type="entry name" value="RIESKE"/>
    <property type="match status" value="1"/>
</dbReference>
<dbReference type="Pfam" id="PF19112">
    <property type="entry name" value="VanA_C"/>
    <property type="match status" value="1"/>
</dbReference>
<reference evidence="7 8" key="1">
    <citation type="submission" date="2013-02" db="EMBL/GenBank/DDBJ databases">
        <title>The Genome Sequence of Acinetobacter schindleri NIPH 900.</title>
        <authorList>
            <consortium name="The Broad Institute Genome Sequencing Platform"/>
            <consortium name="The Broad Institute Genome Sequencing Center for Infectious Disease"/>
            <person name="Cerqueira G."/>
            <person name="Feldgarden M."/>
            <person name="Courvalin P."/>
            <person name="Perichon B."/>
            <person name="Grillot-Courvalin C."/>
            <person name="Clermont D."/>
            <person name="Rocha E."/>
            <person name="Yoon E.-J."/>
            <person name="Nemec A."/>
            <person name="Walker B."/>
            <person name="Young S.K."/>
            <person name="Zeng Q."/>
            <person name="Gargeya S."/>
            <person name="Fitzgerald M."/>
            <person name="Haas B."/>
            <person name="Abouelleil A."/>
            <person name="Alvarado L."/>
            <person name="Arachchi H.M."/>
            <person name="Berlin A.M."/>
            <person name="Chapman S.B."/>
            <person name="Dewar J."/>
            <person name="Goldberg J."/>
            <person name="Griggs A."/>
            <person name="Gujja S."/>
            <person name="Hansen M."/>
            <person name="Howarth C."/>
            <person name="Imamovic A."/>
            <person name="Larimer J."/>
            <person name="McCowan C."/>
            <person name="Murphy C."/>
            <person name="Neiman D."/>
            <person name="Pearson M."/>
            <person name="Priest M."/>
            <person name="Roberts A."/>
            <person name="Saif S."/>
            <person name="Shea T."/>
            <person name="Sisk P."/>
            <person name="Sykes S."/>
            <person name="Wortman J."/>
            <person name="Nusbaum C."/>
            <person name="Birren B."/>
        </authorList>
    </citation>
    <scope>NUCLEOTIDE SEQUENCE [LARGE SCALE GENOMIC DNA]</scope>
    <source>
        <strain evidence="7 8">NIPH 900</strain>
    </source>
</reference>
<dbReference type="SUPFAM" id="SSF50022">
    <property type="entry name" value="ISP domain"/>
    <property type="match status" value="1"/>
</dbReference>
<dbReference type="AlphaFoldDB" id="N8XY97"/>
<gene>
    <name evidence="7" type="ORF">F965_02409</name>
</gene>
<dbReference type="Gene3D" id="2.102.10.10">
    <property type="entry name" value="Rieske [2Fe-2S] iron-sulphur domain"/>
    <property type="match status" value="1"/>
</dbReference>
<dbReference type="Gene3D" id="3.90.380.10">
    <property type="entry name" value="Naphthalene 1,2-dioxygenase Alpha Subunit, Chain A, domain 1"/>
    <property type="match status" value="1"/>
</dbReference>
<dbReference type="Proteomes" id="UP000018438">
    <property type="component" value="Unassembled WGS sequence"/>
</dbReference>
<evidence type="ECO:0000256" key="4">
    <source>
        <dbReference type="ARBA" id="ARBA00023004"/>
    </source>
</evidence>
<dbReference type="SUPFAM" id="SSF55961">
    <property type="entry name" value="Bet v1-like"/>
    <property type="match status" value="1"/>
</dbReference>
<evidence type="ECO:0000256" key="3">
    <source>
        <dbReference type="ARBA" id="ARBA00023002"/>
    </source>
</evidence>
<dbReference type="HOGENOM" id="CLU_039484_1_2_6"/>
<dbReference type="PATRIC" id="fig|1217675.3.peg.2324"/>
<dbReference type="GO" id="GO:0051537">
    <property type="term" value="F:2 iron, 2 sulfur cluster binding"/>
    <property type="evidence" value="ECO:0007669"/>
    <property type="project" value="UniProtKB-KW"/>
</dbReference>